<accession>A0ABN9TZF3</accession>
<dbReference type="EMBL" id="CAUYUJ010015227">
    <property type="protein sequence ID" value="CAK0851341.1"/>
    <property type="molecule type" value="Genomic_DNA"/>
</dbReference>
<keyword evidence="2" id="KW-1185">Reference proteome</keyword>
<name>A0ABN9TZF3_9DINO</name>
<gene>
    <name evidence="1" type="ORF">PCOR1329_LOCUS43506</name>
</gene>
<protein>
    <recommendedName>
        <fullName evidence="3">VWFD domain-containing protein</fullName>
    </recommendedName>
</protein>
<organism evidence="1 2">
    <name type="scientific">Prorocentrum cordatum</name>
    <dbReference type="NCBI Taxonomy" id="2364126"/>
    <lineage>
        <taxon>Eukaryota</taxon>
        <taxon>Sar</taxon>
        <taxon>Alveolata</taxon>
        <taxon>Dinophyceae</taxon>
        <taxon>Prorocentrales</taxon>
        <taxon>Prorocentraceae</taxon>
        <taxon>Prorocentrum</taxon>
    </lineage>
</organism>
<evidence type="ECO:0008006" key="3">
    <source>
        <dbReference type="Google" id="ProtNLM"/>
    </source>
</evidence>
<proteinExistence type="predicted"/>
<evidence type="ECO:0000313" key="2">
    <source>
        <dbReference type="Proteomes" id="UP001189429"/>
    </source>
</evidence>
<reference evidence="1" key="1">
    <citation type="submission" date="2023-10" db="EMBL/GenBank/DDBJ databases">
        <authorList>
            <person name="Chen Y."/>
            <person name="Shah S."/>
            <person name="Dougan E. K."/>
            <person name="Thang M."/>
            <person name="Chan C."/>
        </authorList>
    </citation>
    <scope>NUCLEOTIDE SEQUENCE [LARGE SCALE GENOMIC DNA]</scope>
</reference>
<comment type="caution">
    <text evidence="1">The sequence shown here is derived from an EMBL/GenBank/DDBJ whole genome shotgun (WGS) entry which is preliminary data.</text>
</comment>
<evidence type="ECO:0000313" key="1">
    <source>
        <dbReference type="EMBL" id="CAK0851341.1"/>
    </source>
</evidence>
<sequence length="361" mass="38877">MRRAWGALRPMGPPRRHRRRYPPWSVGHVAAAAAAAARRRCGAPIRVGVGADVAAGFPLIRGSGQLGPRAEGSVASGARVPQGTGEYIACTTYKYVGCGAGNVALFPVPAVAPGCSCWSHVSFYSQGEYWLVKSQTVWIQARYMPTPITNGLSVEVAVGGPFLDSLTGKRNVLRISALKASFNGQPIIPNFPDKWGNQDPMIGVVTDSNGDVMQPGRQGKEMHVVHVKLPDFVSLQINRWNEPGEGDYINVQITMPKQPGGQDGHCGNFNGNPADDTRPLIRSRVGTTGVAQANLLFETKTPVVKPNRPDLNNCPTKKADHAREVCLRQSNNGMASHDCMVDVCFGGDQFAELGGYDMEEE</sequence>
<dbReference type="Proteomes" id="UP001189429">
    <property type="component" value="Unassembled WGS sequence"/>
</dbReference>